<proteinExistence type="predicted"/>
<reference evidence="1 2" key="1">
    <citation type="journal article" date="2014" name="Nature">
        <title>The genome of the recently domesticated crop plant sugar beet (Beta vulgaris).</title>
        <authorList>
            <person name="Dohm J.C."/>
            <person name="Minoche A.E."/>
            <person name="Holtgrawe D."/>
            <person name="Capella-Gutierrez S."/>
            <person name="Zakrzewski F."/>
            <person name="Tafer H."/>
            <person name="Rupp O."/>
            <person name="Sorensen T.R."/>
            <person name="Stracke R."/>
            <person name="Reinhardt R."/>
            <person name="Goesmann A."/>
            <person name="Kraft T."/>
            <person name="Schulz B."/>
            <person name="Stadler P.F."/>
            <person name="Schmidt T."/>
            <person name="Gabaldon T."/>
            <person name="Lehrach H."/>
            <person name="Weisshaar B."/>
            <person name="Himmelbauer H."/>
        </authorList>
    </citation>
    <scope>NUCLEOTIDE SEQUENCE [LARGE SCALE GENOMIC DNA]</scope>
    <source>
        <tissue evidence="1">Taproot</tissue>
    </source>
</reference>
<protein>
    <submittedName>
        <fullName evidence="1">Uncharacterized protein</fullName>
    </submittedName>
</protein>
<dbReference type="Proteomes" id="UP000035740">
    <property type="component" value="Unassembled WGS sequence"/>
</dbReference>
<gene>
    <name evidence="1" type="ORF">BVRB_024560</name>
</gene>
<accession>A0A0J8AZC3</accession>
<dbReference type="AlphaFoldDB" id="A0A0J8AZC3"/>
<keyword evidence="2" id="KW-1185">Reference proteome</keyword>
<organism evidence="1 2">
    <name type="scientific">Beta vulgaris subsp. vulgaris</name>
    <name type="common">Beet</name>
    <dbReference type="NCBI Taxonomy" id="3555"/>
    <lineage>
        <taxon>Eukaryota</taxon>
        <taxon>Viridiplantae</taxon>
        <taxon>Streptophyta</taxon>
        <taxon>Embryophyta</taxon>
        <taxon>Tracheophyta</taxon>
        <taxon>Spermatophyta</taxon>
        <taxon>Magnoliopsida</taxon>
        <taxon>eudicotyledons</taxon>
        <taxon>Gunneridae</taxon>
        <taxon>Pentapetalae</taxon>
        <taxon>Caryophyllales</taxon>
        <taxon>Chenopodiaceae</taxon>
        <taxon>Betoideae</taxon>
        <taxon>Beta</taxon>
    </lineage>
</organism>
<feature type="non-terminal residue" evidence="1">
    <location>
        <position position="1"/>
    </location>
</feature>
<dbReference type="Gramene" id="KMS94124">
    <property type="protein sequence ID" value="KMS94124"/>
    <property type="gene ID" value="BVRB_024560"/>
</dbReference>
<sequence length="194" mass="22000">NAAALDPNQESLGLALPRLETPDLALDLALDNRTATLSAVFFPSCIHAKTRRLICRELLELYLQYVQGLDQGKAFRKLVQRELFPAMEIYLAENVGLRLPRCPAWIIISEASHPVKPGFLSDQYRHGNVAMTSVIVEHVPVRRRTQLWSCCWRPSTKPDPISPQQKASNLCCYRILRLNSSQHSSFRGMEVFVD</sequence>
<evidence type="ECO:0000313" key="1">
    <source>
        <dbReference type="EMBL" id="KMS94124.1"/>
    </source>
</evidence>
<evidence type="ECO:0000313" key="2">
    <source>
        <dbReference type="Proteomes" id="UP000035740"/>
    </source>
</evidence>
<dbReference type="EMBL" id="KQ095913">
    <property type="protein sequence ID" value="KMS94124.1"/>
    <property type="molecule type" value="Genomic_DNA"/>
</dbReference>
<name>A0A0J8AZC3_BETVV</name>